<protein>
    <recommendedName>
        <fullName evidence="5">Peptidase S8/S53 domain-containing protein</fullName>
    </recommendedName>
</protein>
<dbReference type="AlphaFoldDB" id="A0A8T2WCR1"/>
<dbReference type="Gene3D" id="3.40.50.200">
    <property type="entry name" value="Peptidase S8/S53 domain"/>
    <property type="match status" value="1"/>
</dbReference>
<feature type="domain" description="Peptidase S8/S53" evidence="5">
    <location>
        <begin position="1"/>
        <end position="85"/>
    </location>
</feature>
<keyword evidence="7" id="KW-1185">Reference proteome</keyword>
<feature type="non-terminal residue" evidence="6">
    <location>
        <position position="1"/>
    </location>
</feature>
<dbReference type="GO" id="GO:0006508">
    <property type="term" value="P:proteolysis"/>
    <property type="evidence" value="ECO:0007669"/>
    <property type="project" value="InterPro"/>
</dbReference>
<sequence length="111" mass="11491">GGAPPSRIAVHKSFWFDDCFDADILAAFDDAIADGVDIISLSVGGSTPGQNFNDSIGNGAFHAMKKGVLASISAGNSDPDPAKVSNVSPWFLPVAASTIDRKSLTRIELGN</sequence>
<dbReference type="EMBL" id="JACEGQ020000243">
    <property type="protein sequence ID" value="KAH8479296.1"/>
    <property type="molecule type" value="Genomic_DNA"/>
</dbReference>
<dbReference type="InterPro" id="IPR036852">
    <property type="entry name" value="Peptidase_S8/S53_dom_sf"/>
</dbReference>
<comment type="subcellular location">
    <subcellularLocation>
        <location evidence="1">Secreted</location>
    </subcellularLocation>
</comment>
<accession>A0A8T2WCR1</accession>
<dbReference type="InterPro" id="IPR000209">
    <property type="entry name" value="Peptidase_S8/S53_dom"/>
</dbReference>
<gene>
    <name evidence="6" type="ORF">H0E87_031383</name>
</gene>
<evidence type="ECO:0000256" key="1">
    <source>
        <dbReference type="ARBA" id="ARBA00004613"/>
    </source>
</evidence>
<keyword evidence="3" id="KW-0732">Signal</keyword>
<evidence type="ECO:0000313" key="7">
    <source>
        <dbReference type="Proteomes" id="UP000807159"/>
    </source>
</evidence>
<dbReference type="Pfam" id="PF00082">
    <property type="entry name" value="Peptidase_S8"/>
    <property type="match status" value="1"/>
</dbReference>
<dbReference type="PROSITE" id="PS51892">
    <property type="entry name" value="SUBTILASE"/>
    <property type="match status" value="1"/>
</dbReference>
<proteinExistence type="inferred from homology"/>
<comment type="caution">
    <text evidence="4">Lacks conserved residue(s) required for the propagation of feature annotation.</text>
</comment>
<organism evidence="6 7">
    <name type="scientific">Populus deltoides</name>
    <name type="common">Eastern poplar</name>
    <name type="synonym">Eastern cottonwood</name>
    <dbReference type="NCBI Taxonomy" id="3696"/>
    <lineage>
        <taxon>Eukaryota</taxon>
        <taxon>Viridiplantae</taxon>
        <taxon>Streptophyta</taxon>
        <taxon>Embryophyta</taxon>
        <taxon>Tracheophyta</taxon>
        <taxon>Spermatophyta</taxon>
        <taxon>Magnoliopsida</taxon>
        <taxon>eudicotyledons</taxon>
        <taxon>Gunneridae</taxon>
        <taxon>Pentapetalae</taxon>
        <taxon>rosids</taxon>
        <taxon>fabids</taxon>
        <taxon>Malpighiales</taxon>
        <taxon>Salicaceae</taxon>
        <taxon>Saliceae</taxon>
        <taxon>Populus</taxon>
    </lineage>
</organism>
<dbReference type="SUPFAM" id="SSF52743">
    <property type="entry name" value="Subtilisin-like"/>
    <property type="match status" value="1"/>
</dbReference>
<dbReference type="InterPro" id="IPR045051">
    <property type="entry name" value="SBT"/>
</dbReference>
<evidence type="ECO:0000259" key="5">
    <source>
        <dbReference type="Pfam" id="PF00082"/>
    </source>
</evidence>
<comment type="similarity">
    <text evidence="2 4">Belongs to the peptidase S8 family.</text>
</comment>
<evidence type="ECO:0000313" key="6">
    <source>
        <dbReference type="EMBL" id="KAH8479296.1"/>
    </source>
</evidence>
<dbReference type="GO" id="GO:0004252">
    <property type="term" value="F:serine-type endopeptidase activity"/>
    <property type="evidence" value="ECO:0007669"/>
    <property type="project" value="InterPro"/>
</dbReference>
<comment type="caution">
    <text evidence="6">The sequence shown here is derived from an EMBL/GenBank/DDBJ whole genome shotgun (WGS) entry which is preliminary data.</text>
</comment>
<dbReference type="Proteomes" id="UP000807159">
    <property type="component" value="Unassembled WGS sequence"/>
</dbReference>
<dbReference type="GO" id="GO:0005576">
    <property type="term" value="C:extracellular region"/>
    <property type="evidence" value="ECO:0007669"/>
    <property type="project" value="UniProtKB-SubCell"/>
</dbReference>
<dbReference type="PANTHER" id="PTHR10795">
    <property type="entry name" value="PROPROTEIN CONVERTASE SUBTILISIN/KEXIN"/>
    <property type="match status" value="1"/>
</dbReference>
<evidence type="ECO:0000256" key="4">
    <source>
        <dbReference type="PROSITE-ProRule" id="PRU01240"/>
    </source>
</evidence>
<name>A0A8T2WCR1_POPDE</name>
<evidence type="ECO:0000256" key="2">
    <source>
        <dbReference type="ARBA" id="ARBA00011073"/>
    </source>
</evidence>
<evidence type="ECO:0000256" key="3">
    <source>
        <dbReference type="ARBA" id="ARBA00022729"/>
    </source>
</evidence>
<reference evidence="6" key="1">
    <citation type="journal article" date="2021" name="J. Hered.">
        <title>Genome Assembly of Salicaceae Populus deltoides (Eastern Cottonwood) I-69 Based on Nanopore Sequencing and Hi-C Technologies.</title>
        <authorList>
            <person name="Bai S."/>
            <person name="Wu H."/>
            <person name="Zhang J."/>
            <person name="Pan Z."/>
            <person name="Zhao W."/>
            <person name="Li Z."/>
            <person name="Tong C."/>
        </authorList>
    </citation>
    <scope>NUCLEOTIDE SEQUENCE</scope>
    <source>
        <tissue evidence="6">Leaf</tissue>
    </source>
</reference>